<sequence>MTPMSSISFFERFEADILSGRKTITLRDESESGLVPGQELPVVTFEQGRWFCDIRILAVTPLAFSELDEEHAQAENMSLPELKLLIGEIYPGLEQLYLIRFELLQG</sequence>
<dbReference type="Pfam" id="PF04266">
    <property type="entry name" value="ASCH"/>
    <property type="match status" value="1"/>
</dbReference>
<comment type="catalytic activity">
    <reaction evidence="2">
        <text>N(4)-acetylcytosine + H2O = cytosine + acetate + H(+)</text>
        <dbReference type="Rhea" id="RHEA:62940"/>
        <dbReference type="ChEBI" id="CHEBI:15377"/>
        <dbReference type="ChEBI" id="CHEBI:15378"/>
        <dbReference type="ChEBI" id="CHEBI:16040"/>
        <dbReference type="ChEBI" id="CHEBI:30089"/>
        <dbReference type="ChEBI" id="CHEBI:146134"/>
        <dbReference type="EC" id="3.5.1.135"/>
    </reaction>
</comment>
<dbReference type="EMBL" id="CP071502">
    <property type="protein sequence ID" value="QSX35810.1"/>
    <property type="molecule type" value="Genomic_DNA"/>
</dbReference>
<dbReference type="Gene3D" id="2.30.130.30">
    <property type="entry name" value="Hypothetical protein"/>
    <property type="match status" value="1"/>
</dbReference>
<dbReference type="HAMAP" id="MF_00684">
    <property type="entry name" value="ac4C_amidohydr"/>
    <property type="match status" value="1"/>
</dbReference>
<dbReference type="CDD" id="cd06552">
    <property type="entry name" value="ASCH_yqfb_like"/>
    <property type="match status" value="1"/>
</dbReference>
<evidence type="ECO:0000259" key="3">
    <source>
        <dbReference type="SMART" id="SM01022"/>
    </source>
</evidence>
<protein>
    <recommendedName>
        <fullName evidence="2">N(4)-acetylcytidine amidohydrolase</fullName>
        <shortName evidence="2">ac4C amidohydrolase</shortName>
        <ecNumber evidence="2">3.5.1.135</ecNumber>
    </recommendedName>
</protein>
<dbReference type="PANTHER" id="PTHR38088:SF2">
    <property type="entry name" value="UCP029143 FAMILY PROTEIN"/>
    <property type="match status" value="1"/>
</dbReference>
<evidence type="ECO:0000313" key="5">
    <source>
        <dbReference type="Proteomes" id="UP000663207"/>
    </source>
</evidence>
<feature type="active site" description="Nucleophile" evidence="2">
    <location>
        <position position="25"/>
    </location>
</feature>
<comment type="catalytic activity">
    <reaction evidence="2">
        <text>N(4)-acetyl-2'-deoxycytidine + H2O = 2'-deoxycytidine + acetate + H(+)</text>
        <dbReference type="Rhea" id="RHEA:62936"/>
        <dbReference type="ChEBI" id="CHEBI:15377"/>
        <dbReference type="ChEBI" id="CHEBI:15378"/>
        <dbReference type="ChEBI" id="CHEBI:15698"/>
        <dbReference type="ChEBI" id="CHEBI:30089"/>
        <dbReference type="ChEBI" id="CHEBI:146133"/>
        <dbReference type="EC" id="3.5.1.135"/>
    </reaction>
</comment>
<comment type="catalytic activity">
    <reaction evidence="2">
        <text>N(4)-acetylcytidine + H2O = cytidine + acetate + H(+)</text>
        <dbReference type="Rhea" id="RHEA:62932"/>
        <dbReference type="ChEBI" id="CHEBI:15377"/>
        <dbReference type="ChEBI" id="CHEBI:15378"/>
        <dbReference type="ChEBI" id="CHEBI:17562"/>
        <dbReference type="ChEBI" id="CHEBI:30089"/>
        <dbReference type="ChEBI" id="CHEBI:70989"/>
        <dbReference type="EC" id="3.5.1.135"/>
    </reaction>
</comment>
<evidence type="ECO:0000256" key="1">
    <source>
        <dbReference type="ARBA" id="ARBA00022801"/>
    </source>
</evidence>
<evidence type="ECO:0000256" key="2">
    <source>
        <dbReference type="HAMAP-Rule" id="MF_00684"/>
    </source>
</evidence>
<feature type="active site" description="Proton acceptor" evidence="2">
    <location>
        <position position="22"/>
    </location>
</feature>
<dbReference type="InterPro" id="IPR015947">
    <property type="entry name" value="PUA-like_sf"/>
</dbReference>
<dbReference type="SMART" id="SM01022">
    <property type="entry name" value="ASCH"/>
    <property type="match status" value="1"/>
</dbReference>
<reference evidence="4 5" key="1">
    <citation type="submission" date="2021-03" db="EMBL/GenBank/DDBJ databases">
        <title>Novel species identification of genus Shewanella.</title>
        <authorList>
            <person name="Liu G."/>
            <person name="Zhang Q."/>
        </authorList>
    </citation>
    <scope>NUCLEOTIDE SEQUENCE [LARGE SCALE GENOMIC DNA]</scope>
    <source>
        <strain evidence="4 5">FJAT-52962</strain>
    </source>
</reference>
<proteinExistence type="inferred from homology"/>
<feature type="active site" description="Proton donor" evidence="2">
    <location>
        <position position="75"/>
    </location>
</feature>
<dbReference type="RefSeq" id="WP_207379271.1">
    <property type="nucleotide sequence ID" value="NZ_CP071502.1"/>
</dbReference>
<dbReference type="NCBIfam" id="NF003443">
    <property type="entry name" value="PRK04980.1"/>
    <property type="match status" value="1"/>
</dbReference>
<keyword evidence="5" id="KW-1185">Reference proteome</keyword>
<feature type="domain" description="ASCH" evidence="3">
    <location>
        <begin position="7"/>
        <end position="105"/>
    </location>
</feature>
<dbReference type="InterPro" id="IPR007374">
    <property type="entry name" value="ASCH_domain"/>
</dbReference>
<name>A0ABX7QYX1_9GAMM</name>
<evidence type="ECO:0000313" key="4">
    <source>
        <dbReference type="EMBL" id="QSX35810.1"/>
    </source>
</evidence>
<accession>A0ABX7QYX1</accession>
<dbReference type="InterPro" id="IPR008314">
    <property type="entry name" value="AC4CH"/>
</dbReference>
<dbReference type="PIRSF" id="PIRSF029143">
    <property type="entry name" value="UCP029143"/>
    <property type="match status" value="1"/>
</dbReference>
<dbReference type="EC" id="3.5.1.135" evidence="2"/>
<organism evidence="4 5">
    <name type="scientific">Shewanella sedimentimangrovi</name>
    <dbReference type="NCBI Taxonomy" id="2814293"/>
    <lineage>
        <taxon>Bacteria</taxon>
        <taxon>Pseudomonadati</taxon>
        <taxon>Pseudomonadota</taxon>
        <taxon>Gammaproteobacteria</taxon>
        <taxon>Alteromonadales</taxon>
        <taxon>Shewanellaceae</taxon>
        <taxon>Shewanella</taxon>
    </lineage>
</organism>
<keyword evidence="1 2" id="KW-0378">Hydrolase</keyword>
<comment type="similarity">
    <text evidence="2">Belongs to the N(4)-acetylcytidine amidohydrolase family.</text>
</comment>
<gene>
    <name evidence="4" type="ORF">JYB85_10545</name>
</gene>
<dbReference type="SUPFAM" id="SSF88697">
    <property type="entry name" value="PUA domain-like"/>
    <property type="match status" value="1"/>
</dbReference>
<comment type="function">
    <text evidence="2">Catalyzes the hydrolysis of N(4)-acetylcytidine (ac4C).</text>
</comment>
<dbReference type="Proteomes" id="UP000663207">
    <property type="component" value="Chromosome"/>
</dbReference>
<dbReference type="PANTHER" id="PTHR38088">
    <property type="entry name" value="UCP029143 FAMILY PROTEIN"/>
    <property type="match status" value="1"/>
</dbReference>